<evidence type="ECO:0000313" key="1">
    <source>
        <dbReference type="EMBL" id="DAD22079.1"/>
    </source>
</evidence>
<dbReference type="EMBL" id="DUZY01000001">
    <property type="protein sequence ID" value="DAD22079.1"/>
    <property type="molecule type" value="Genomic_DNA"/>
</dbReference>
<organism evidence="1 2">
    <name type="scientific">Nelumbo nucifera</name>
    <name type="common">Sacred lotus</name>
    <dbReference type="NCBI Taxonomy" id="4432"/>
    <lineage>
        <taxon>Eukaryota</taxon>
        <taxon>Viridiplantae</taxon>
        <taxon>Streptophyta</taxon>
        <taxon>Embryophyta</taxon>
        <taxon>Tracheophyta</taxon>
        <taxon>Spermatophyta</taxon>
        <taxon>Magnoliopsida</taxon>
        <taxon>Proteales</taxon>
        <taxon>Nelumbonaceae</taxon>
        <taxon>Nelumbo</taxon>
    </lineage>
</organism>
<evidence type="ECO:0000313" key="2">
    <source>
        <dbReference type="Proteomes" id="UP000607653"/>
    </source>
</evidence>
<comment type="caution">
    <text evidence="1">The sequence shown here is derived from an EMBL/GenBank/DDBJ whole genome shotgun (WGS) entry which is preliminary data.</text>
</comment>
<reference evidence="1 2" key="1">
    <citation type="journal article" date="2020" name="Mol. Biol. Evol.">
        <title>Distinct Expression and Methylation Patterns for Genes with Different Fates following a Single Whole-Genome Duplication in Flowering Plants.</title>
        <authorList>
            <person name="Shi T."/>
            <person name="Rahmani R.S."/>
            <person name="Gugger P.F."/>
            <person name="Wang M."/>
            <person name="Li H."/>
            <person name="Zhang Y."/>
            <person name="Li Z."/>
            <person name="Wang Q."/>
            <person name="Van de Peer Y."/>
            <person name="Marchal K."/>
            <person name="Chen J."/>
        </authorList>
    </citation>
    <scope>NUCLEOTIDE SEQUENCE [LARGE SCALE GENOMIC DNA]</scope>
    <source>
        <tissue evidence="1">Leaf</tissue>
    </source>
</reference>
<proteinExistence type="predicted"/>
<name>A0A822XSL4_NELNU</name>
<sequence>MHQLKVLADQCVGKIAKKRLLMVKVVDLEESFLCNLEPVGTRYSISTSSATATKIGSTTSCNARVAVLSFFPKTLSKRHLPSPFEEQSIFNNGQAQPK</sequence>
<gene>
    <name evidence="1" type="ORF">HUJ06_023542</name>
</gene>
<dbReference type="Proteomes" id="UP000607653">
    <property type="component" value="Unassembled WGS sequence"/>
</dbReference>
<accession>A0A822XSL4</accession>
<dbReference type="AlphaFoldDB" id="A0A822XSL4"/>
<protein>
    <submittedName>
        <fullName evidence="1">Uncharacterized protein</fullName>
    </submittedName>
</protein>
<keyword evidence="2" id="KW-1185">Reference proteome</keyword>